<feature type="compositionally biased region" description="Polar residues" evidence="1">
    <location>
        <begin position="409"/>
        <end position="421"/>
    </location>
</feature>
<reference evidence="3 4" key="1">
    <citation type="submission" date="2018-06" db="EMBL/GenBank/DDBJ databases">
        <title>Azoarcus communis strain SWub3 genome.</title>
        <authorList>
            <person name="Zorraquino Salvo V."/>
            <person name="Toubiana D."/>
            <person name="Blumwald E."/>
        </authorList>
    </citation>
    <scope>NUCLEOTIDE SEQUENCE [LARGE SCALE GENOMIC DNA]</scope>
    <source>
        <strain evidence="3 4">SWub3</strain>
    </source>
</reference>
<evidence type="ECO:0000256" key="1">
    <source>
        <dbReference type="SAM" id="MobiDB-lite"/>
    </source>
</evidence>
<dbReference type="GO" id="GO:0016757">
    <property type="term" value="F:glycosyltransferase activity"/>
    <property type="evidence" value="ECO:0007669"/>
    <property type="project" value="UniProtKB-ARBA"/>
</dbReference>
<dbReference type="Proteomes" id="UP000248259">
    <property type="component" value="Unassembled WGS sequence"/>
</dbReference>
<proteinExistence type="predicted"/>
<evidence type="ECO:0000313" key="3">
    <source>
        <dbReference type="EMBL" id="PZA16447.1"/>
    </source>
</evidence>
<keyword evidence="3" id="KW-0808">Transferase</keyword>
<protein>
    <submittedName>
        <fullName evidence="3">UDP-glucuronosyltransferase</fullName>
    </submittedName>
</protein>
<dbReference type="EMBL" id="QKOE01000007">
    <property type="protein sequence ID" value="PZA16447.1"/>
    <property type="molecule type" value="Genomic_DNA"/>
</dbReference>
<organism evidence="3 4">
    <name type="scientific">Parazoarcus communis SWub3 = DSM 12120</name>
    <dbReference type="NCBI Taxonomy" id="1121029"/>
    <lineage>
        <taxon>Bacteria</taxon>
        <taxon>Pseudomonadati</taxon>
        <taxon>Pseudomonadota</taxon>
        <taxon>Betaproteobacteria</taxon>
        <taxon>Rhodocyclales</taxon>
        <taxon>Zoogloeaceae</taxon>
        <taxon>Parazoarcus</taxon>
    </lineage>
</organism>
<feature type="domain" description="Erythromycin biosynthesis protein CIII-like C-terminal" evidence="2">
    <location>
        <begin position="258"/>
        <end position="391"/>
    </location>
</feature>
<dbReference type="Pfam" id="PF06722">
    <property type="entry name" value="EryCIII-like_C"/>
    <property type="match status" value="1"/>
</dbReference>
<evidence type="ECO:0000259" key="2">
    <source>
        <dbReference type="Pfam" id="PF06722"/>
    </source>
</evidence>
<dbReference type="SUPFAM" id="SSF53756">
    <property type="entry name" value="UDP-Glycosyltransferase/glycogen phosphorylase"/>
    <property type="match status" value="1"/>
</dbReference>
<gene>
    <name evidence="3" type="ORF">DNK49_11380</name>
</gene>
<accession>A0A323UVF3</accession>
<keyword evidence="4" id="KW-1185">Reference proteome</keyword>
<sequence length="429" mass="45795">MTVNVILDSAMSDRCDSPGELGEAFGHLARCLRLAQGLVARGHGVTLTLKDVRLPAGQALTPGITVLAAPLTPQMGAGGRAPVNYADVLRVSGFADARDVAARLNAWQGLFSLARPDVLVADHAPTALLAARLADIPHLSIGSGFAIPPATSPWPSIRPWETVSDQALTMAEIGLDHVLDAAQKALGHTRMVRVRDLFGAHDILDTFAELDHYGARPEGRYVGPIVSVPQALRAAWQSRAEPKVLAYLRPAVPGFMAILQALGRLDAEVLCVAPGMSPDAARHCATRRLRIALAPLDLPPLLELADLALGYGNRGFSTQALLAGVPLAMRPRHVEQALFVQRVEALGAGKLLGGRVDADSVTASLQELLDNPSYRQAARAFQSRHADYSPSQAVEQSLFLIERTFLNGGNTDRNQKPQEPQESPPACLN</sequence>
<dbReference type="Gene3D" id="3.40.50.2000">
    <property type="entry name" value="Glycogen Phosphorylase B"/>
    <property type="match status" value="2"/>
</dbReference>
<dbReference type="AlphaFoldDB" id="A0A323UVF3"/>
<dbReference type="InterPro" id="IPR010610">
    <property type="entry name" value="EryCIII-like_C"/>
</dbReference>
<dbReference type="OrthoDB" id="271062at2"/>
<feature type="region of interest" description="Disordered" evidence="1">
    <location>
        <begin position="409"/>
        <end position="429"/>
    </location>
</feature>
<evidence type="ECO:0000313" key="4">
    <source>
        <dbReference type="Proteomes" id="UP000248259"/>
    </source>
</evidence>
<name>A0A323UVF3_9RHOO</name>
<comment type="caution">
    <text evidence="3">The sequence shown here is derived from an EMBL/GenBank/DDBJ whole genome shotgun (WGS) entry which is preliminary data.</text>
</comment>